<evidence type="ECO:0000256" key="3">
    <source>
        <dbReference type="ARBA" id="ARBA00023274"/>
    </source>
</evidence>
<comment type="function">
    <text evidence="5">One of the primary rRNA binding proteins, it binds directly to 16S rRNA central domain where it helps coordinate assembly of the platform of the 30S subunit.</text>
</comment>
<evidence type="ECO:0000256" key="2">
    <source>
        <dbReference type="ARBA" id="ARBA00022980"/>
    </source>
</evidence>
<comment type="caution">
    <text evidence="7">The sequence shown here is derived from an EMBL/GenBank/DDBJ whole genome shotgun (WGS) entry which is preliminary data.</text>
</comment>
<dbReference type="GO" id="GO:1990904">
    <property type="term" value="C:ribonucleoprotein complex"/>
    <property type="evidence" value="ECO:0007669"/>
    <property type="project" value="UniProtKB-KW"/>
</dbReference>
<comment type="similarity">
    <text evidence="1 5 6">Belongs to the universal ribosomal protein uS8 family.</text>
</comment>
<dbReference type="GO" id="GO:0006412">
    <property type="term" value="P:translation"/>
    <property type="evidence" value="ECO:0007669"/>
    <property type="project" value="UniProtKB-UniRule"/>
</dbReference>
<dbReference type="AlphaFoldDB" id="A0A2H0UJH3"/>
<keyword evidence="5" id="KW-0694">RNA-binding</keyword>
<dbReference type="InterPro" id="IPR035987">
    <property type="entry name" value="Ribosomal_uS8_sf"/>
</dbReference>
<keyword evidence="5" id="KW-0699">rRNA-binding</keyword>
<comment type="subunit">
    <text evidence="5">Part of the 30S ribosomal subunit. Contacts proteins S5 and S12.</text>
</comment>
<evidence type="ECO:0000256" key="4">
    <source>
        <dbReference type="ARBA" id="ARBA00035258"/>
    </source>
</evidence>
<dbReference type="NCBIfam" id="NF001109">
    <property type="entry name" value="PRK00136.1"/>
    <property type="match status" value="1"/>
</dbReference>
<dbReference type="SUPFAM" id="SSF56047">
    <property type="entry name" value="Ribosomal protein S8"/>
    <property type="match status" value="1"/>
</dbReference>
<keyword evidence="2 5" id="KW-0689">Ribosomal protein</keyword>
<gene>
    <name evidence="5" type="primary">rpsH</name>
    <name evidence="7" type="ORF">COU13_00210</name>
</gene>
<dbReference type="InterPro" id="IPR047863">
    <property type="entry name" value="Ribosomal_uS8_CS"/>
</dbReference>
<accession>A0A2H0UJH3</accession>
<proteinExistence type="inferred from homology"/>
<dbReference type="GO" id="GO:0019843">
    <property type="term" value="F:rRNA binding"/>
    <property type="evidence" value="ECO:0007669"/>
    <property type="project" value="UniProtKB-UniRule"/>
</dbReference>
<dbReference type="GO" id="GO:0005840">
    <property type="term" value="C:ribosome"/>
    <property type="evidence" value="ECO:0007669"/>
    <property type="project" value="UniProtKB-KW"/>
</dbReference>
<evidence type="ECO:0000256" key="1">
    <source>
        <dbReference type="ARBA" id="ARBA00006471"/>
    </source>
</evidence>
<dbReference type="Proteomes" id="UP000230706">
    <property type="component" value="Unassembled WGS sequence"/>
</dbReference>
<keyword evidence="3 5" id="KW-0687">Ribonucleoprotein</keyword>
<organism evidence="7 8">
    <name type="scientific">Candidatus Kaiserbacteria bacterium CG10_big_fil_rev_8_21_14_0_10_43_70</name>
    <dbReference type="NCBI Taxonomy" id="1974605"/>
    <lineage>
        <taxon>Bacteria</taxon>
        <taxon>Candidatus Kaiseribacteriota</taxon>
    </lineage>
</organism>
<evidence type="ECO:0000313" key="8">
    <source>
        <dbReference type="Proteomes" id="UP000230706"/>
    </source>
</evidence>
<dbReference type="PROSITE" id="PS00053">
    <property type="entry name" value="RIBOSOMAL_S8"/>
    <property type="match status" value="1"/>
</dbReference>
<sequence>MITDPIGDFIIRIKNAGAVGKDTVSIPHSKFKMAVADKLREVGYIQSIDRKGKKVKKTIEISLAYDKDGVSRIKGVKRISKPGRRLYRSVDEIHPVRYGHGYVLLSTPNGVMTDKEARKARVGGEALFEIW</sequence>
<dbReference type="PANTHER" id="PTHR11758">
    <property type="entry name" value="40S RIBOSOMAL PROTEIN S15A"/>
    <property type="match status" value="1"/>
</dbReference>
<dbReference type="GO" id="GO:0003735">
    <property type="term" value="F:structural constituent of ribosome"/>
    <property type="evidence" value="ECO:0007669"/>
    <property type="project" value="InterPro"/>
</dbReference>
<evidence type="ECO:0000256" key="5">
    <source>
        <dbReference type="HAMAP-Rule" id="MF_01302"/>
    </source>
</evidence>
<evidence type="ECO:0000313" key="7">
    <source>
        <dbReference type="EMBL" id="PIR86541.1"/>
    </source>
</evidence>
<dbReference type="GO" id="GO:0005737">
    <property type="term" value="C:cytoplasm"/>
    <property type="evidence" value="ECO:0007669"/>
    <property type="project" value="UniProtKB-ARBA"/>
</dbReference>
<reference evidence="8" key="1">
    <citation type="submission" date="2017-09" db="EMBL/GenBank/DDBJ databases">
        <title>Depth-based differentiation of microbial function through sediment-hosted aquifers and enrichment of novel symbionts in the deep terrestrial subsurface.</title>
        <authorList>
            <person name="Probst A.J."/>
            <person name="Ladd B."/>
            <person name="Jarett J.K."/>
            <person name="Geller-Mcgrath D.E."/>
            <person name="Sieber C.M.K."/>
            <person name="Emerson J.B."/>
            <person name="Anantharaman K."/>
            <person name="Thomas B.C."/>
            <person name="Malmstrom R."/>
            <person name="Stieglmeier M."/>
            <person name="Klingl A."/>
            <person name="Woyke T."/>
            <person name="Ryan C.M."/>
            <person name="Banfield J.F."/>
        </authorList>
    </citation>
    <scope>NUCLEOTIDE SEQUENCE [LARGE SCALE GENOMIC DNA]</scope>
</reference>
<evidence type="ECO:0000256" key="6">
    <source>
        <dbReference type="RuleBase" id="RU003660"/>
    </source>
</evidence>
<dbReference type="Pfam" id="PF00410">
    <property type="entry name" value="Ribosomal_S8"/>
    <property type="match status" value="1"/>
</dbReference>
<dbReference type="InterPro" id="IPR000630">
    <property type="entry name" value="Ribosomal_uS8"/>
</dbReference>
<dbReference type="HAMAP" id="MF_01302_B">
    <property type="entry name" value="Ribosomal_uS8_B"/>
    <property type="match status" value="1"/>
</dbReference>
<dbReference type="EMBL" id="PFBF01000004">
    <property type="protein sequence ID" value="PIR86541.1"/>
    <property type="molecule type" value="Genomic_DNA"/>
</dbReference>
<dbReference type="FunFam" id="3.30.1490.10:FF:000001">
    <property type="entry name" value="30S ribosomal protein S8"/>
    <property type="match status" value="1"/>
</dbReference>
<dbReference type="Gene3D" id="3.30.1370.30">
    <property type="match status" value="1"/>
</dbReference>
<protein>
    <recommendedName>
        <fullName evidence="4 5">Small ribosomal subunit protein uS8</fullName>
    </recommendedName>
</protein>
<dbReference type="Gene3D" id="3.30.1490.10">
    <property type="match status" value="1"/>
</dbReference>
<name>A0A2H0UJH3_9BACT</name>